<dbReference type="EMBL" id="CP021425">
    <property type="protein sequence ID" value="ARU57353.1"/>
    <property type="molecule type" value="Genomic_DNA"/>
</dbReference>
<keyword evidence="1" id="KW-0732">Signal</keyword>
<dbReference type="RefSeq" id="WP_157678346.1">
    <property type="nucleotide sequence ID" value="NZ_CP021425.1"/>
</dbReference>
<dbReference type="Proteomes" id="UP000196027">
    <property type="component" value="Chromosome"/>
</dbReference>
<name>A0A1Y0ID95_9GAMM</name>
<feature type="chain" id="PRO_5012620844" evidence="1">
    <location>
        <begin position="29"/>
        <end position="189"/>
    </location>
</feature>
<dbReference type="OrthoDB" id="6368372at2"/>
<sequence>MYLGYMRHSFWGKFVLSLSLLVSSVAFAAEEVSDQLKKEEETNTKYLLGQVLNKAKSLQETYGDFAPFGAGLFPNGEFKFVWLAKPGETVSDPIKAMELIRTTLKAQAERGRLLGSAITYKFKAAEDAPLQFNTEVEYLSGYSKLVAVQIAQGEDKKVEFGAVKDVEFEGFIFNKLKEEQEAKAEEEKK</sequence>
<dbReference type="KEGG" id="ome:OLMES_3313"/>
<accession>A0A1Y0ID95</accession>
<reference evidence="2 3" key="1">
    <citation type="submission" date="2017-05" db="EMBL/GenBank/DDBJ databases">
        <title>Genomic insights into alkan degradation activity of Oleiphilus messinensis.</title>
        <authorList>
            <person name="Kozyavkin S.A."/>
            <person name="Slesarev A.I."/>
            <person name="Golyshin P.N."/>
            <person name="Korzhenkov A."/>
            <person name="Golyshina O.N."/>
            <person name="Toshchakov S.V."/>
        </authorList>
    </citation>
    <scope>NUCLEOTIDE SEQUENCE [LARGE SCALE GENOMIC DNA]</scope>
    <source>
        <strain evidence="2 3">ME102</strain>
    </source>
</reference>
<organism evidence="2 3">
    <name type="scientific">Oleiphilus messinensis</name>
    <dbReference type="NCBI Taxonomy" id="141451"/>
    <lineage>
        <taxon>Bacteria</taxon>
        <taxon>Pseudomonadati</taxon>
        <taxon>Pseudomonadota</taxon>
        <taxon>Gammaproteobacteria</taxon>
        <taxon>Oceanospirillales</taxon>
        <taxon>Oleiphilaceae</taxon>
        <taxon>Oleiphilus</taxon>
    </lineage>
</organism>
<gene>
    <name evidence="2" type="ORF">OLMES_3313</name>
</gene>
<keyword evidence="3" id="KW-1185">Reference proteome</keyword>
<dbReference type="AlphaFoldDB" id="A0A1Y0ID95"/>
<proteinExistence type="predicted"/>
<evidence type="ECO:0000256" key="1">
    <source>
        <dbReference type="SAM" id="SignalP"/>
    </source>
</evidence>
<evidence type="ECO:0000313" key="2">
    <source>
        <dbReference type="EMBL" id="ARU57353.1"/>
    </source>
</evidence>
<evidence type="ECO:0000313" key="3">
    <source>
        <dbReference type="Proteomes" id="UP000196027"/>
    </source>
</evidence>
<feature type="signal peptide" evidence="1">
    <location>
        <begin position="1"/>
        <end position="28"/>
    </location>
</feature>
<protein>
    <submittedName>
        <fullName evidence="2">Uncharacterized protein</fullName>
    </submittedName>
</protein>